<accession>A0AAU9XF26</accession>
<comment type="caution">
    <text evidence="1">The sequence shown here is derived from an EMBL/GenBank/DDBJ whole genome shotgun (WGS) entry which is preliminary data.</text>
</comment>
<protein>
    <submittedName>
        <fullName evidence="1">Uncharacterized protein</fullName>
    </submittedName>
</protein>
<evidence type="ECO:0000313" key="1">
    <source>
        <dbReference type="EMBL" id="CAH3145485.1"/>
    </source>
</evidence>
<evidence type="ECO:0000313" key="2">
    <source>
        <dbReference type="Proteomes" id="UP001159428"/>
    </source>
</evidence>
<dbReference type="AlphaFoldDB" id="A0AAU9XF26"/>
<gene>
    <name evidence="1" type="ORF">PMEA_00022600</name>
</gene>
<name>A0AAU9XF26_9CNID</name>
<sequence>MRLFQHLDEKLQHMDRELATNPQYVQKTMGTHCDEDVMMSRMRGDEGLM</sequence>
<proteinExistence type="predicted"/>
<dbReference type="EMBL" id="CALNXJ010000040">
    <property type="protein sequence ID" value="CAH3145485.1"/>
    <property type="molecule type" value="Genomic_DNA"/>
</dbReference>
<dbReference type="Proteomes" id="UP001159428">
    <property type="component" value="Unassembled WGS sequence"/>
</dbReference>
<keyword evidence="2" id="KW-1185">Reference proteome</keyword>
<organism evidence="1 2">
    <name type="scientific">Pocillopora meandrina</name>
    <dbReference type="NCBI Taxonomy" id="46732"/>
    <lineage>
        <taxon>Eukaryota</taxon>
        <taxon>Metazoa</taxon>
        <taxon>Cnidaria</taxon>
        <taxon>Anthozoa</taxon>
        <taxon>Hexacorallia</taxon>
        <taxon>Scleractinia</taxon>
        <taxon>Astrocoeniina</taxon>
        <taxon>Pocilloporidae</taxon>
        <taxon>Pocillopora</taxon>
    </lineage>
</organism>
<reference evidence="1 2" key="1">
    <citation type="submission" date="2022-05" db="EMBL/GenBank/DDBJ databases">
        <authorList>
            <consortium name="Genoscope - CEA"/>
            <person name="William W."/>
        </authorList>
    </citation>
    <scope>NUCLEOTIDE SEQUENCE [LARGE SCALE GENOMIC DNA]</scope>
</reference>